<protein>
    <submittedName>
        <fullName evidence="3">Calcium-binding protein</fullName>
    </submittedName>
</protein>
<reference evidence="3" key="1">
    <citation type="submission" date="2018-01" db="EMBL/GenBank/DDBJ databases">
        <authorList>
            <consortium name="Urmite Genomes"/>
        </authorList>
    </citation>
    <scope>NUCLEOTIDE SEQUENCE [LARGE SCALE GENOMIC DNA]</scope>
    <source>
        <strain evidence="3">AFP003</strain>
    </source>
</reference>
<sequence>MPLPRKGPPYANCEEAHADGRYNIPRGDPAYNPALDRDGDGTACDR</sequence>
<dbReference type="RefSeq" id="WP_096287345.1">
    <property type="nucleotide sequence ID" value="NZ_FXEG02000002.1"/>
</dbReference>
<evidence type="ECO:0000313" key="3">
    <source>
        <dbReference type="EMBL" id="SOX53836.1"/>
    </source>
</evidence>
<evidence type="ECO:0000256" key="1">
    <source>
        <dbReference type="SAM" id="MobiDB-lite"/>
    </source>
</evidence>
<dbReference type="Pfam" id="PF05901">
    <property type="entry name" value="Excalibur"/>
    <property type="match status" value="1"/>
</dbReference>
<evidence type="ECO:0000313" key="4">
    <source>
        <dbReference type="Proteomes" id="UP000236318"/>
    </source>
</evidence>
<dbReference type="SMART" id="SM00894">
    <property type="entry name" value="Excalibur"/>
    <property type="match status" value="1"/>
</dbReference>
<comment type="caution">
    <text evidence="3">The sequence shown here is derived from an EMBL/GenBank/DDBJ whole genome shotgun (WGS) entry which is preliminary data.</text>
</comment>
<accession>A0A2K4YAL9</accession>
<keyword evidence="4" id="KW-1185">Reference proteome</keyword>
<name>A0A2K4YAL9_9MYCO</name>
<dbReference type="InterPro" id="IPR008613">
    <property type="entry name" value="Excalibur_Ca-bd_domain"/>
</dbReference>
<gene>
    <name evidence="3" type="ORF">MAAFP003_2512</name>
</gene>
<proteinExistence type="predicted"/>
<dbReference type="AlphaFoldDB" id="A0A2K4YAL9"/>
<evidence type="ECO:0000259" key="2">
    <source>
        <dbReference type="SMART" id="SM00894"/>
    </source>
</evidence>
<feature type="region of interest" description="Disordered" evidence="1">
    <location>
        <begin position="21"/>
        <end position="46"/>
    </location>
</feature>
<feature type="compositionally biased region" description="Basic and acidic residues" evidence="1">
    <location>
        <begin position="35"/>
        <end position="46"/>
    </location>
</feature>
<feature type="domain" description="Excalibur calcium-binding" evidence="2">
    <location>
        <begin position="9"/>
        <end position="45"/>
    </location>
</feature>
<dbReference type="Proteomes" id="UP000236318">
    <property type="component" value="Unassembled WGS sequence"/>
</dbReference>
<dbReference type="EMBL" id="FXEG02000002">
    <property type="protein sequence ID" value="SOX53836.1"/>
    <property type="molecule type" value="Genomic_DNA"/>
</dbReference>
<dbReference type="OrthoDB" id="4337778at2"/>
<organism evidence="3 4">
    <name type="scientific">Mycobacterium ahvazicum</name>
    <dbReference type="NCBI Taxonomy" id="1964395"/>
    <lineage>
        <taxon>Bacteria</taxon>
        <taxon>Bacillati</taxon>
        <taxon>Actinomycetota</taxon>
        <taxon>Actinomycetes</taxon>
        <taxon>Mycobacteriales</taxon>
        <taxon>Mycobacteriaceae</taxon>
        <taxon>Mycobacterium</taxon>
        <taxon>Mycobacterium simiae complex</taxon>
    </lineage>
</organism>